<evidence type="ECO:0000256" key="2">
    <source>
        <dbReference type="ARBA" id="ARBA00022771"/>
    </source>
</evidence>
<sequence length="164" mass="18792">GNTRKAKWYYGFHLVPLSRLDPSAKILQHPSNTTECPYLAKESETTETTVAGKKRDTSGREDGEPGNYMWSNETQAKENDTKRRKKIPPEGYVCNICKTPGHWIQECPENKSIKVPGPEYICKICGEKGHYISDCKNKKIAKRDCTRLSKSSEFLLIFRLIVFY</sequence>
<name>A0A9N9DF04_9GLOM</name>
<organism evidence="7 8">
    <name type="scientific">Paraglomus occultum</name>
    <dbReference type="NCBI Taxonomy" id="144539"/>
    <lineage>
        <taxon>Eukaryota</taxon>
        <taxon>Fungi</taxon>
        <taxon>Fungi incertae sedis</taxon>
        <taxon>Mucoromycota</taxon>
        <taxon>Glomeromycotina</taxon>
        <taxon>Glomeromycetes</taxon>
        <taxon>Paraglomerales</taxon>
        <taxon>Paraglomeraceae</taxon>
        <taxon>Paraglomus</taxon>
    </lineage>
</organism>
<proteinExistence type="predicted"/>
<dbReference type="Pfam" id="PF13696">
    <property type="entry name" value="zf-CCHC_2"/>
    <property type="match status" value="2"/>
</dbReference>
<evidence type="ECO:0000259" key="6">
    <source>
        <dbReference type="PROSITE" id="PS50158"/>
    </source>
</evidence>
<dbReference type="PROSITE" id="PS50158">
    <property type="entry name" value="ZF_CCHC"/>
    <property type="match status" value="1"/>
</dbReference>
<dbReference type="GO" id="GO:0008270">
    <property type="term" value="F:zinc ion binding"/>
    <property type="evidence" value="ECO:0007669"/>
    <property type="project" value="UniProtKB-KW"/>
</dbReference>
<protein>
    <submittedName>
        <fullName evidence="7">1894_t:CDS:1</fullName>
    </submittedName>
</protein>
<keyword evidence="1" id="KW-0479">Metal-binding</keyword>
<dbReference type="Gene3D" id="4.10.60.10">
    <property type="entry name" value="Zinc finger, CCHC-type"/>
    <property type="match status" value="1"/>
</dbReference>
<comment type="caution">
    <text evidence="7">The sequence shown here is derived from an EMBL/GenBank/DDBJ whole genome shotgun (WGS) entry which is preliminary data.</text>
</comment>
<dbReference type="EMBL" id="CAJVPJ010003148">
    <property type="protein sequence ID" value="CAG8635906.1"/>
    <property type="molecule type" value="Genomic_DNA"/>
</dbReference>
<keyword evidence="3" id="KW-0862">Zinc</keyword>
<keyword evidence="2 4" id="KW-0863">Zinc-finger</keyword>
<feature type="non-terminal residue" evidence="7">
    <location>
        <position position="1"/>
    </location>
</feature>
<feature type="domain" description="CCHC-type" evidence="6">
    <location>
        <begin position="122"/>
        <end position="137"/>
    </location>
</feature>
<evidence type="ECO:0000313" key="7">
    <source>
        <dbReference type="EMBL" id="CAG8635906.1"/>
    </source>
</evidence>
<evidence type="ECO:0000256" key="5">
    <source>
        <dbReference type="SAM" id="MobiDB-lite"/>
    </source>
</evidence>
<dbReference type="SUPFAM" id="SSF57756">
    <property type="entry name" value="Retrovirus zinc finger-like domains"/>
    <property type="match status" value="1"/>
</dbReference>
<feature type="region of interest" description="Disordered" evidence="5">
    <location>
        <begin position="41"/>
        <end position="84"/>
    </location>
</feature>
<dbReference type="InterPro" id="IPR036875">
    <property type="entry name" value="Znf_CCHC_sf"/>
</dbReference>
<evidence type="ECO:0000256" key="1">
    <source>
        <dbReference type="ARBA" id="ARBA00022723"/>
    </source>
</evidence>
<dbReference type="GO" id="GO:0003676">
    <property type="term" value="F:nucleic acid binding"/>
    <property type="evidence" value="ECO:0007669"/>
    <property type="project" value="InterPro"/>
</dbReference>
<reference evidence="7" key="1">
    <citation type="submission" date="2021-06" db="EMBL/GenBank/DDBJ databases">
        <authorList>
            <person name="Kallberg Y."/>
            <person name="Tangrot J."/>
            <person name="Rosling A."/>
        </authorList>
    </citation>
    <scope>NUCLEOTIDE SEQUENCE</scope>
    <source>
        <strain evidence="7">IA702</strain>
    </source>
</reference>
<keyword evidence="8" id="KW-1185">Reference proteome</keyword>
<dbReference type="SMART" id="SM00343">
    <property type="entry name" value="ZnF_C2HC"/>
    <property type="match status" value="2"/>
</dbReference>
<feature type="compositionally biased region" description="Basic and acidic residues" evidence="5">
    <location>
        <begin position="53"/>
        <end position="63"/>
    </location>
</feature>
<evidence type="ECO:0000313" key="8">
    <source>
        <dbReference type="Proteomes" id="UP000789572"/>
    </source>
</evidence>
<accession>A0A9N9DF04</accession>
<dbReference type="AlphaFoldDB" id="A0A9N9DF04"/>
<evidence type="ECO:0000256" key="3">
    <source>
        <dbReference type="ARBA" id="ARBA00022833"/>
    </source>
</evidence>
<dbReference type="Proteomes" id="UP000789572">
    <property type="component" value="Unassembled WGS sequence"/>
</dbReference>
<evidence type="ECO:0000256" key="4">
    <source>
        <dbReference type="PROSITE-ProRule" id="PRU00047"/>
    </source>
</evidence>
<dbReference type="InterPro" id="IPR025829">
    <property type="entry name" value="Zn_knuckle_CX2CX3GHX4C"/>
</dbReference>
<dbReference type="InterPro" id="IPR001878">
    <property type="entry name" value="Znf_CCHC"/>
</dbReference>
<dbReference type="OrthoDB" id="444325at2759"/>
<gene>
    <name evidence="7" type="ORF">POCULU_LOCUS9155</name>
</gene>